<protein>
    <submittedName>
        <fullName evidence="1">Uncharacterized protein</fullName>
    </submittedName>
</protein>
<name>A0A166B618_9AGAM</name>
<keyword evidence="2" id="KW-1185">Reference proteome</keyword>
<dbReference type="OrthoDB" id="619536at2759"/>
<sequence>MTTTSEKIPQAYAARLSTPYDKPYNFTTTHTVTVPHPLATVFPVLAHGKNIERGVLCYGYCSDFELYHSDTVQLPSTSGGLQPLTDSRMRLVPSSASDPDILALPRQWFRLQETIPLLCGLHKQKVEVVGCQTWDDHAKIALYESVTDSGIVVWKLRTFEEEDIEGEEGKGAKRTRVTELIKGISPGWMRWIVQREAGKAHVRHMEEYHTLF</sequence>
<evidence type="ECO:0000313" key="2">
    <source>
        <dbReference type="Proteomes" id="UP000076532"/>
    </source>
</evidence>
<gene>
    <name evidence="1" type="ORF">FIBSPDRAFT_961496</name>
</gene>
<dbReference type="EMBL" id="KV417649">
    <property type="protein sequence ID" value="KZP12310.1"/>
    <property type="molecule type" value="Genomic_DNA"/>
</dbReference>
<reference evidence="1 2" key="1">
    <citation type="journal article" date="2016" name="Mol. Biol. Evol.">
        <title>Comparative Genomics of Early-Diverging Mushroom-Forming Fungi Provides Insights into the Origins of Lignocellulose Decay Capabilities.</title>
        <authorList>
            <person name="Nagy L.G."/>
            <person name="Riley R."/>
            <person name="Tritt A."/>
            <person name="Adam C."/>
            <person name="Daum C."/>
            <person name="Floudas D."/>
            <person name="Sun H."/>
            <person name="Yadav J.S."/>
            <person name="Pangilinan J."/>
            <person name="Larsson K.H."/>
            <person name="Matsuura K."/>
            <person name="Barry K."/>
            <person name="Labutti K."/>
            <person name="Kuo R."/>
            <person name="Ohm R.A."/>
            <person name="Bhattacharya S.S."/>
            <person name="Shirouzu T."/>
            <person name="Yoshinaga Y."/>
            <person name="Martin F.M."/>
            <person name="Grigoriev I.V."/>
            <person name="Hibbett D.S."/>
        </authorList>
    </citation>
    <scope>NUCLEOTIDE SEQUENCE [LARGE SCALE GENOMIC DNA]</scope>
    <source>
        <strain evidence="1 2">CBS 109695</strain>
    </source>
</reference>
<accession>A0A166B618</accession>
<proteinExistence type="predicted"/>
<evidence type="ECO:0000313" key="1">
    <source>
        <dbReference type="EMBL" id="KZP12310.1"/>
    </source>
</evidence>
<organism evidence="1 2">
    <name type="scientific">Athelia psychrophila</name>
    <dbReference type="NCBI Taxonomy" id="1759441"/>
    <lineage>
        <taxon>Eukaryota</taxon>
        <taxon>Fungi</taxon>
        <taxon>Dikarya</taxon>
        <taxon>Basidiomycota</taxon>
        <taxon>Agaricomycotina</taxon>
        <taxon>Agaricomycetes</taxon>
        <taxon>Agaricomycetidae</taxon>
        <taxon>Atheliales</taxon>
        <taxon>Atheliaceae</taxon>
        <taxon>Athelia</taxon>
    </lineage>
</organism>
<dbReference type="AlphaFoldDB" id="A0A166B618"/>
<dbReference type="Proteomes" id="UP000076532">
    <property type="component" value="Unassembled WGS sequence"/>
</dbReference>